<dbReference type="InterPro" id="IPR036291">
    <property type="entry name" value="NAD(P)-bd_dom_sf"/>
</dbReference>
<dbReference type="GO" id="GO:0005739">
    <property type="term" value="C:mitochondrion"/>
    <property type="evidence" value="ECO:0007669"/>
    <property type="project" value="TreeGrafter"/>
</dbReference>
<keyword evidence="8" id="KW-1185">Reference proteome</keyword>
<dbReference type="InParanoid" id="A0A1Y2AR24"/>
<dbReference type="Pfam" id="PF02558">
    <property type="entry name" value="ApbA"/>
    <property type="match status" value="1"/>
</dbReference>
<dbReference type="GO" id="GO:0008677">
    <property type="term" value="F:2-dehydropantoate 2-reductase activity"/>
    <property type="evidence" value="ECO:0007669"/>
    <property type="project" value="TreeGrafter"/>
</dbReference>
<sequence length="847" mass="92637">MRFHVLGIGSIGILVAHHLRRALPTNPITLIFRNAAKFQQSRIPDSSASSDTASRPLLPFELRVDQEGTSSISTNFDSEDVRGPPPEDEILPHDSEDPLNPPPYGPIRSLIVTLKTNQTLQALSGLKPRLGPSSVISLLQNGMGVYDELCSELWPDPITRPQFIIGTTTHGVSRGFRPNHVLYRSNPGEGEIKWGVVPDPRKQLDVEKWLWNEPVSSLPILAPPPSPILPLPIPSYTDTDVEPLYHTLTALLSLSALTPALLPMPHLHHQLLLKLALNSIINPLTAVLGGGVMPNGGLLASSSSVNSMQLLAEETSAVISAYLHSLSAPLAPAPDILRLFSSQALKARAIALCRSTSANISSMAADVTKGRETEIANINGYIVELGKRLNVDTPQHLMIIDMVRFASQFRDPRRESFKESRSKVDQANANVMRQILRQPPAYLSSRQLALEERRLDIREKRLAVEEDRLRAEKAARRAKGRRAQREAGITKLRKHREEQHRQLMQELEASSTSISPDPHTPSRKDMVGGDKEGSVRSVEDIYSADGTAPTSWPRRSRLSAAFARFAKGDFTPDGRARYSTSSRHIDEDEDGVESAVTPRPVAPLPRQSSSTPARSSSTSSMSELIKAAPRQSRYWDLQGDHLHPEEEQQQTTSREPSNSDSTPSSNTVSAPTIPTPGLSSMMSQLISAAPREDRTWDIQKEQWKGLLRQRPQAKSSHHYPKSSDTSIKSTPTSSTSVSVSVTVTSFSSSLDALITSAPRQSRTWDLHGDHFDDISDIGSSPTLSEAVGFSKSTADGKDLSKGGLGSELDRLISGAPRQERVWDVQKAGDGSKRTIGGRFSTSKTSGS</sequence>
<dbReference type="OrthoDB" id="73846at2759"/>
<gene>
    <name evidence="7" type="ORF">BCR39DRAFT_590450</name>
</gene>
<reference evidence="7 8" key="1">
    <citation type="submission" date="2016-07" db="EMBL/GenBank/DDBJ databases">
        <title>Pervasive Adenine N6-methylation of Active Genes in Fungi.</title>
        <authorList>
            <consortium name="DOE Joint Genome Institute"/>
            <person name="Mondo S.J."/>
            <person name="Dannebaum R.O."/>
            <person name="Kuo R.C."/>
            <person name="Labutti K."/>
            <person name="Haridas S."/>
            <person name="Kuo A."/>
            <person name="Salamov A."/>
            <person name="Ahrendt S.R."/>
            <person name="Lipzen A."/>
            <person name="Sullivan W."/>
            <person name="Andreopoulos W.B."/>
            <person name="Clum A."/>
            <person name="Lindquist E."/>
            <person name="Daum C."/>
            <person name="Ramamoorthy G.K."/>
            <person name="Gryganskyi A."/>
            <person name="Culley D."/>
            <person name="Magnuson J.K."/>
            <person name="James T.Y."/>
            <person name="O'Malley M.A."/>
            <person name="Stajich J.E."/>
            <person name="Spatafora J.W."/>
            <person name="Visel A."/>
            <person name="Grigoriev I.V."/>
        </authorList>
    </citation>
    <scope>NUCLEOTIDE SEQUENCE [LARGE SCALE GENOMIC DNA]</scope>
    <source>
        <strain evidence="7 8">68-887.2</strain>
    </source>
</reference>
<evidence type="ECO:0000313" key="7">
    <source>
        <dbReference type="EMBL" id="ORY24770.1"/>
    </source>
</evidence>
<dbReference type="EMBL" id="MCFC01000064">
    <property type="protein sequence ID" value="ORY24770.1"/>
    <property type="molecule type" value="Genomic_DNA"/>
</dbReference>
<dbReference type="InterPro" id="IPR013752">
    <property type="entry name" value="KPA_reductase"/>
</dbReference>
<evidence type="ECO:0000259" key="6">
    <source>
        <dbReference type="Pfam" id="PF08546"/>
    </source>
</evidence>
<evidence type="ECO:0000256" key="1">
    <source>
        <dbReference type="ARBA" id="ARBA00007870"/>
    </source>
</evidence>
<comment type="similarity">
    <text evidence="1">Belongs to the ketopantoate reductase family.</text>
</comment>
<dbReference type="SUPFAM" id="SSF51735">
    <property type="entry name" value="NAD(P)-binding Rossmann-fold domains"/>
    <property type="match status" value="1"/>
</dbReference>
<dbReference type="InterPro" id="IPR008927">
    <property type="entry name" value="6-PGluconate_DH-like_C_sf"/>
</dbReference>
<dbReference type="Proteomes" id="UP000193986">
    <property type="component" value="Unassembled WGS sequence"/>
</dbReference>
<evidence type="ECO:0000256" key="4">
    <source>
        <dbReference type="SAM" id="MobiDB-lite"/>
    </source>
</evidence>
<dbReference type="InterPro" id="IPR013328">
    <property type="entry name" value="6PGD_dom2"/>
</dbReference>
<accession>A0A1Y2AR24</accession>
<protein>
    <submittedName>
        <fullName evidence="7">Ketopantoate reductase PanE/ApbA C terminal-domain-containing protein</fullName>
    </submittedName>
</protein>
<dbReference type="InterPro" id="IPR050838">
    <property type="entry name" value="Ketopantoate_reductase"/>
</dbReference>
<feature type="compositionally biased region" description="Basic and acidic residues" evidence="4">
    <location>
        <begin position="520"/>
        <end position="536"/>
    </location>
</feature>
<feature type="compositionally biased region" description="Low complexity" evidence="4">
    <location>
        <begin position="722"/>
        <end position="735"/>
    </location>
</feature>
<feature type="region of interest" description="Disordered" evidence="4">
    <location>
        <begin position="69"/>
        <end position="101"/>
    </location>
</feature>
<feature type="region of interest" description="Disordered" evidence="4">
    <location>
        <begin position="569"/>
        <end position="626"/>
    </location>
</feature>
<feature type="region of interest" description="Disordered" evidence="4">
    <location>
        <begin position="507"/>
        <end position="536"/>
    </location>
</feature>
<feature type="region of interest" description="Disordered" evidence="4">
    <location>
        <begin position="706"/>
        <end position="735"/>
    </location>
</feature>
<feature type="region of interest" description="Disordered" evidence="4">
    <location>
        <begin position="643"/>
        <end position="679"/>
    </location>
</feature>
<dbReference type="Gene3D" id="1.10.1040.10">
    <property type="entry name" value="N-(1-d-carboxylethyl)-l-norvaline Dehydrogenase, domain 2"/>
    <property type="match status" value="1"/>
</dbReference>
<dbReference type="SUPFAM" id="SSF48179">
    <property type="entry name" value="6-phosphogluconate dehydrogenase C-terminal domain-like"/>
    <property type="match status" value="1"/>
</dbReference>
<evidence type="ECO:0000256" key="3">
    <source>
        <dbReference type="ARBA" id="ARBA00023002"/>
    </source>
</evidence>
<feature type="domain" description="Ketopantoate reductase C-terminal" evidence="6">
    <location>
        <begin position="269"/>
        <end position="405"/>
    </location>
</feature>
<dbReference type="PANTHER" id="PTHR43765:SF2">
    <property type="entry name" value="2-DEHYDROPANTOATE 2-REDUCTASE"/>
    <property type="match status" value="1"/>
</dbReference>
<feature type="domain" description="Ketopantoate reductase N-terminal" evidence="5">
    <location>
        <begin position="3"/>
        <end position="195"/>
    </location>
</feature>
<name>A0A1Y2AR24_9TREE</name>
<organism evidence="7 8">
    <name type="scientific">Naematelia encephala</name>
    <dbReference type="NCBI Taxonomy" id="71784"/>
    <lineage>
        <taxon>Eukaryota</taxon>
        <taxon>Fungi</taxon>
        <taxon>Dikarya</taxon>
        <taxon>Basidiomycota</taxon>
        <taxon>Agaricomycotina</taxon>
        <taxon>Tremellomycetes</taxon>
        <taxon>Tremellales</taxon>
        <taxon>Naemateliaceae</taxon>
        <taxon>Naematelia</taxon>
    </lineage>
</organism>
<feature type="region of interest" description="Disordered" evidence="4">
    <location>
        <begin position="788"/>
        <end position="847"/>
    </location>
</feature>
<dbReference type="STRING" id="71784.A0A1Y2AR24"/>
<dbReference type="PANTHER" id="PTHR43765">
    <property type="entry name" value="2-DEHYDROPANTOATE 2-REDUCTASE-RELATED"/>
    <property type="match status" value="1"/>
</dbReference>
<comment type="caution">
    <text evidence="7">The sequence shown here is derived from an EMBL/GenBank/DDBJ whole genome shotgun (WGS) entry which is preliminary data.</text>
</comment>
<dbReference type="Pfam" id="PF08546">
    <property type="entry name" value="ApbA_C"/>
    <property type="match status" value="1"/>
</dbReference>
<proteinExistence type="inferred from homology"/>
<dbReference type="Gene3D" id="3.40.50.720">
    <property type="entry name" value="NAD(P)-binding Rossmann-like Domain"/>
    <property type="match status" value="1"/>
</dbReference>
<evidence type="ECO:0000256" key="2">
    <source>
        <dbReference type="ARBA" id="ARBA00022857"/>
    </source>
</evidence>
<dbReference type="GO" id="GO:0050661">
    <property type="term" value="F:NADP binding"/>
    <property type="evidence" value="ECO:0007669"/>
    <property type="project" value="TreeGrafter"/>
</dbReference>
<evidence type="ECO:0000259" key="5">
    <source>
        <dbReference type="Pfam" id="PF02558"/>
    </source>
</evidence>
<keyword evidence="3" id="KW-0560">Oxidoreductase</keyword>
<dbReference type="InterPro" id="IPR013332">
    <property type="entry name" value="KPR_N"/>
</dbReference>
<evidence type="ECO:0000313" key="8">
    <source>
        <dbReference type="Proteomes" id="UP000193986"/>
    </source>
</evidence>
<dbReference type="AlphaFoldDB" id="A0A1Y2AR24"/>
<keyword evidence="2" id="KW-0521">NADP</keyword>
<feature type="compositionally biased region" description="Low complexity" evidence="4">
    <location>
        <begin position="608"/>
        <end position="622"/>
    </location>
</feature>
<feature type="compositionally biased region" description="Low complexity" evidence="4">
    <location>
        <begin position="656"/>
        <end position="669"/>
    </location>
</feature>